<proteinExistence type="inferred from homology"/>
<organism evidence="5 6">
    <name type="scientific">Trinickia symbiotica</name>
    <dbReference type="NCBI Taxonomy" id="863227"/>
    <lineage>
        <taxon>Bacteria</taxon>
        <taxon>Pseudomonadati</taxon>
        <taxon>Pseudomonadota</taxon>
        <taxon>Betaproteobacteria</taxon>
        <taxon>Burkholderiales</taxon>
        <taxon>Burkholderiaceae</taxon>
        <taxon>Trinickia</taxon>
    </lineage>
</organism>
<keyword evidence="5" id="KW-0378">Hydrolase</keyword>
<evidence type="ECO:0000256" key="1">
    <source>
        <dbReference type="ARBA" id="ARBA00010923"/>
    </source>
</evidence>
<dbReference type="Pfam" id="PF01420">
    <property type="entry name" value="Methylase_S"/>
    <property type="match status" value="2"/>
</dbReference>
<evidence type="ECO:0000259" key="4">
    <source>
        <dbReference type="Pfam" id="PF01420"/>
    </source>
</evidence>
<keyword evidence="2" id="KW-0680">Restriction system</keyword>
<reference evidence="5 6" key="1">
    <citation type="submission" date="2018-03" db="EMBL/GenBank/DDBJ databases">
        <title>Whole genome analyses suggest that Burkholderia sensu lato contains two further novel genera in the rhizoxinica-symbiotica group Mycetohabitans gen. nov., and Trinickia gen. nov.: implications for the evolution of diazotrophy and nodulation in the Burkholderiaceae.</title>
        <authorList>
            <person name="Estrada De Los Santos P."/>
            <person name="Palmer M."/>
            <person name="Chavez-Ramirez B."/>
            <person name="Steenkamp E.T."/>
            <person name="Hirsch A.M."/>
            <person name="Manyaka P."/>
            <person name="Maluk M."/>
            <person name="Lafos M."/>
            <person name="Crook M."/>
            <person name="Gross E."/>
            <person name="Simon M.F."/>
            <person name="Bueno Dos Reis Junior F."/>
            <person name="Poole P.S."/>
            <person name="Venter S.N."/>
            <person name="James E.K."/>
        </authorList>
    </citation>
    <scope>NUCLEOTIDE SEQUENCE [LARGE SCALE GENOMIC DNA]</scope>
    <source>
        <strain evidence="5 6">JPY-366</strain>
    </source>
</reference>
<dbReference type="Gene3D" id="3.90.220.20">
    <property type="entry name" value="DNA methylase specificity domains"/>
    <property type="match status" value="2"/>
</dbReference>
<dbReference type="AlphaFoldDB" id="A0A2T3XKG0"/>
<keyword evidence="3" id="KW-0238">DNA-binding</keyword>
<dbReference type="CDD" id="cd17253">
    <property type="entry name" value="RMtype1_S_Eco933I-TRD2-CR2_like"/>
    <property type="match status" value="1"/>
</dbReference>
<evidence type="ECO:0000256" key="2">
    <source>
        <dbReference type="ARBA" id="ARBA00022747"/>
    </source>
</evidence>
<feature type="domain" description="Type I restriction modification DNA specificity" evidence="4">
    <location>
        <begin position="9"/>
        <end position="189"/>
    </location>
</feature>
<comment type="caution">
    <text evidence="5">The sequence shown here is derived from an EMBL/GenBank/DDBJ whole genome shotgun (WGS) entry which is preliminary data.</text>
</comment>
<evidence type="ECO:0000313" key="5">
    <source>
        <dbReference type="EMBL" id="PTB17013.1"/>
    </source>
</evidence>
<dbReference type="GO" id="GO:0003677">
    <property type="term" value="F:DNA binding"/>
    <property type="evidence" value="ECO:0007669"/>
    <property type="project" value="UniProtKB-KW"/>
</dbReference>
<dbReference type="Proteomes" id="UP000240638">
    <property type="component" value="Unassembled WGS sequence"/>
</dbReference>
<dbReference type="GO" id="GO:0009307">
    <property type="term" value="P:DNA restriction-modification system"/>
    <property type="evidence" value="ECO:0007669"/>
    <property type="project" value="UniProtKB-KW"/>
</dbReference>
<comment type="similarity">
    <text evidence="1">Belongs to the type-I restriction system S methylase family.</text>
</comment>
<name>A0A2T3XKG0_9BURK</name>
<evidence type="ECO:0000256" key="3">
    <source>
        <dbReference type="ARBA" id="ARBA00023125"/>
    </source>
</evidence>
<dbReference type="InterPro" id="IPR044946">
    <property type="entry name" value="Restrct_endonuc_typeI_TRD_sf"/>
</dbReference>
<keyword evidence="5" id="KW-0255">Endonuclease</keyword>
<dbReference type="SUPFAM" id="SSF116734">
    <property type="entry name" value="DNA methylase specificity domain"/>
    <property type="match status" value="2"/>
</dbReference>
<dbReference type="PANTHER" id="PTHR30408:SF12">
    <property type="entry name" value="TYPE I RESTRICTION ENZYME MJAVIII SPECIFICITY SUBUNIT"/>
    <property type="match status" value="1"/>
</dbReference>
<gene>
    <name evidence="5" type="ORF">C9I57_30400</name>
</gene>
<dbReference type="InterPro" id="IPR000055">
    <property type="entry name" value="Restrct_endonuc_typeI_TRD"/>
</dbReference>
<accession>A0A2T3XKG0</accession>
<keyword evidence="5" id="KW-0540">Nuclease</keyword>
<dbReference type="GO" id="GO:0004519">
    <property type="term" value="F:endonuclease activity"/>
    <property type="evidence" value="ECO:0007669"/>
    <property type="project" value="UniProtKB-KW"/>
</dbReference>
<evidence type="ECO:0000313" key="6">
    <source>
        <dbReference type="Proteomes" id="UP000240638"/>
    </source>
</evidence>
<protein>
    <submittedName>
        <fullName evidence="5">Restriction endonuclease subunit S</fullName>
    </submittedName>
</protein>
<dbReference type="Gene3D" id="1.10.287.1120">
    <property type="entry name" value="Bipartite methylase S protein"/>
    <property type="match status" value="1"/>
</dbReference>
<dbReference type="EMBL" id="PYUC01000025">
    <property type="protein sequence ID" value="PTB17013.1"/>
    <property type="molecule type" value="Genomic_DNA"/>
</dbReference>
<dbReference type="PANTHER" id="PTHR30408">
    <property type="entry name" value="TYPE-1 RESTRICTION ENZYME ECOKI SPECIFICITY PROTEIN"/>
    <property type="match status" value="1"/>
</dbReference>
<sequence length="438" mass="48684">MYEPRHQWPDDWPAMPLADIARHVTSGGTPTSGSPRYYTEHNGIPFAKTEDLTRARSKYLEQCELQITASALKESAAKRYPIGTILVSMYGTIGATKVTACELAANQALCALIPPFSCHPDYLYHHLEYIRPDWVRFSGQTTQANINGATVRARRIPLPNASEQRKIAQILDTLATAIRETDAIIDKLKLVKQGLLHDLLTRGVDENGELRLPPSEAPHLYKESPLGWIPNEWGVLNLGDVAAINSGVTLGRSLTGHGAIELPYLRVANVQDGYVDLSDIKTVVVLRDEIERFALADGDVLMNEGGDYDKLGRGTVWRAQINPCLHQNHVFRVRCNREVLVPDYLAAYSASPRGKAFFVLSSKQSTNLASINSTQLKAFPIECPSLPEQYRIMEKLDSVDGRVSSEQSELQKLRAFKSALMDDLLTGRVRVTPLLEQQ</sequence>
<dbReference type="InterPro" id="IPR052021">
    <property type="entry name" value="Type-I_RS_S_subunit"/>
</dbReference>
<feature type="domain" description="Type I restriction modification DNA specificity" evidence="4">
    <location>
        <begin position="230"/>
        <end position="413"/>
    </location>
</feature>